<evidence type="ECO:0000256" key="1">
    <source>
        <dbReference type="SAM" id="MobiDB-lite"/>
    </source>
</evidence>
<evidence type="ECO:0000313" key="5">
    <source>
        <dbReference type="Proteomes" id="UP000435112"/>
    </source>
</evidence>
<protein>
    <submittedName>
        <fullName evidence="2">Uncharacterized protein</fullName>
    </submittedName>
</protein>
<dbReference type="OrthoDB" id="91350at2759"/>
<accession>A0A6A3NVX9</accession>
<sequence length="137" mass="15619">MHREVVATKDIRRRRNKDKSAGTPCNFTKGDFVLWPRIDSRLSNNKLLVRWFGTFEVTEALPHSFKVRHLVTNKLYNVHGSRLKFYADSILDVTEELVAHVGNQAMVVEIEQLDDHRFATFVAERVTAVGVVGQPAS</sequence>
<proteinExistence type="predicted"/>
<evidence type="ECO:0000313" key="2">
    <source>
        <dbReference type="EMBL" id="KAE9047431.1"/>
    </source>
</evidence>
<reference evidence="4 5" key="1">
    <citation type="submission" date="2018-09" db="EMBL/GenBank/DDBJ databases">
        <title>Genomic investigation of the strawberry pathogen Phytophthora fragariae indicates pathogenicity is determined by transcriptional variation in three key races.</title>
        <authorList>
            <person name="Adams T.M."/>
            <person name="Armitage A.D."/>
            <person name="Sobczyk M.K."/>
            <person name="Bates H.J."/>
            <person name="Dunwell J.M."/>
            <person name="Nellist C.F."/>
            <person name="Harrison R.J."/>
        </authorList>
    </citation>
    <scope>NUCLEOTIDE SEQUENCE [LARGE SCALE GENOMIC DNA]</scope>
    <source>
        <strain evidence="3 4">SCRP249</strain>
        <strain evidence="2 5">SCRP324</strain>
    </source>
</reference>
<dbReference type="Proteomes" id="UP000429607">
    <property type="component" value="Unassembled WGS sequence"/>
</dbReference>
<comment type="caution">
    <text evidence="2">The sequence shown here is derived from an EMBL/GenBank/DDBJ whole genome shotgun (WGS) entry which is preliminary data.</text>
</comment>
<dbReference type="EMBL" id="QXFV01000097">
    <property type="protein sequence ID" value="KAE9050052.1"/>
    <property type="molecule type" value="Genomic_DNA"/>
</dbReference>
<organism evidence="2 5">
    <name type="scientific">Phytophthora rubi</name>
    <dbReference type="NCBI Taxonomy" id="129364"/>
    <lineage>
        <taxon>Eukaryota</taxon>
        <taxon>Sar</taxon>
        <taxon>Stramenopiles</taxon>
        <taxon>Oomycota</taxon>
        <taxon>Peronosporomycetes</taxon>
        <taxon>Peronosporales</taxon>
        <taxon>Peronosporaceae</taxon>
        <taxon>Phytophthora</taxon>
    </lineage>
</organism>
<dbReference type="AlphaFoldDB" id="A0A6A3NVX9"/>
<feature type="compositionally biased region" description="Basic and acidic residues" evidence="1">
    <location>
        <begin position="1"/>
        <end position="10"/>
    </location>
</feature>
<evidence type="ECO:0000313" key="3">
    <source>
        <dbReference type="EMBL" id="KAE9050052.1"/>
    </source>
</evidence>
<name>A0A6A3NVX9_9STRA</name>
<feature type="region of interest" description="Disordered" evidence="1">
    <location>
        <begin position="1"/>
        <end position="22"/>
    </location>
</feature>
<dbReference type="Proteomes" id="UP000435112">
    <property type="component" value="Unassembled WGS sequence"/>
</dbReference>
<dbReference type="EMBL" id="QXFU01000028">
    <property type="protein sequence ID" value="KAE9047431.1"/>
    <property type="molecule type" value="Genomic_DNA"/>
</dbReference>
<gene>
    <name evidence="3" type="ORF">PR001_g2749</name>
    <name evidence="2" type="ORF">PR002_g1043</name>
</gene>
<evidence type="ECO:0000313" key="4">
    <source>
        <dbReference type="Proteomes" id="UP000429607"/>
    </source>
</evidence>